<dbReference type="GeneID" id="34519835"/>
<reference evidence="2" key="1">
    <citation type="submission" date="2013-12" db="EMBL/GenBank/DDBJ databases">
        <authorList>
            <person name="Genoscope - CEA"/>
        </authorList>
    </citation>
    <scope>NUCLEOTIDE SEQUENCE</scope>
    <source>
        <strain evidence="2">CBS 1993</strain>
    </source>
</reference>
<protein>
    <submittedName>
        <fullName evidence="2">Uncharacterized protein</fullName>
    </submittedName>
</protein>
<evidence type="ECO:0000256" key="1">
    <source>
        <dbReference type="SAM" id="MobiDB-lite"/>
    </source>
</evidence>
<dbReference type="RefSeq" id="XP_022458447.1">
    <property type="nucleotide sequence ID" value="XM_022602665.1"/>
</dbReference>
<accession>W6MKC0</accession>
<dbReference type="AlphaFoldDB" id="W6MKC0"/>
<evidence type="ECO:0000313" key="3">
    <source>
        <dbReference type="Proteomes" id="UP000019384"/>
    </source>
</evidence>
<dbReference type="EMBL" id="HG793127">
    <property type="protein sequence ID" value="CDK26443.1"/>
    <property type="molecule type" value="Genomic_DNA"/>
</dbReference>
<feature type="region of interest" description="Disordered" evidence="1">
    <location>
        <begin position="212"/>
        <end position="239"/>
    </location>
</feature>
<feature type="region of interest" description="Disordered" evidence="1">
    <location>
        <begin position="66"/>
        <end position="150"/>
    </location>
</feature>
<feature type="compositionally biased region" description="Polar residues" evidence="1">
    <location>
        <begin position="212"/>
        <end position="225"/>
    </location>
</feature>
<gene>
    <name evidence="2" type="ORF">KUCA_T00002415001</name>
</gene>
<dbReference type="Proteomes" id="UP000019384">
    <property type="component" value="Unassembled WGS sequence"/>
</dbReference>
<feature type="region of interest" description="Disordered" evidence="1">
    <location>
        <begin position="177"/>
        <end position="197"/>
    </location>
</feature>
<name>W6MKC0_9ASCO</name>
<reference evidence="2" key="2">
    <citation type="submission" date="2014-02" db="EMBL/GenBank/DDBJ databases">
        <title>Complete DNA sequence of /Kuraishia capsulata/ illustrates novel genomic features among budding yeasts (/Saccharomycotina/).</title>
        <authorList>
            <person name="Morales L."/>
            <person name="Noel B."/>
            <person name="Porcel B."/>
            <person name="Marcet-Houben M."/>
            <person name="Hullo M-F."/>
            <person name="Sacerdot C."/>
            <person name="Tekaia F."/>
            <person name="Leh-Louis V."/>
            <person name="Despons L."/>
            <person name="Khanna V."/>
            <person name="Aury J-M."/>
            <person name="Barbe V."/>
            <person name="Couloux A."/>
            <person name="Labadie K."/>
            <person name="Pelletier E."/>
            <person name="Souciet J-L."/>
            <person name="Boekhout T."/>
            <person name="Gabaldon T."/>
            <person name="Wincker P."/>
            <person name="Dujon B."/>
        </authorList>
    </citation>
    <scope>NUCLEOTIDE SEQUENCE</scope>
    <source>
        <strain evidence="2">CBS 1993</strain>
    </source>
</reference>
<sequence length="256" mass="28519">MKANRHIRPRPKALDAAINDIASGNDALPPPPPAETPIETYNYNPGLKRTLTHNYKWDLEDEARKSHGDVPTLATLDLGESDPGAPDLMRPPFSELRRKSQEAAYQQMQPQAFRRRISSARLRSGSRSRSYSGSTPGSRSRSASPDVLSISPAEKFRRSRLLSYGGEKCEGILMPASSDGVPTETAEPVSPPEVLSKPPWLKFRPGIQIFGHQSSSASQEALQDDSSTERPYPHRKTSFNFDDYKTNMYRKSIGHR</sequence>
<keyword evidence="3" id="KW-1185">Reference proteome</keyword>
<dbReference type="HOGENOM" id="CLU_1086124_0_0_1"/>
<proteinExistence type="predicted"/>
<feature type="compositionally biased region" description="Low complexity" evidence="1">
    <location>
        <begin position="119"/>
        <end position="144"/>
    </location>
</feature>
<evidence type="ECO:0000313" key="2">
    <source>
        <dbReference type="EMBL" id="CDK26443.1"/>
    </source>
</evidence>
<organism evidence="2 3">
    <name type="scientific">Kuraishia capsulata CBS 1993</name>
    <dbReference type="NCBI Taxonomy" id="1382522"/>
    <lineage>
        <taxon>Eukaryota</taxon>
        <taxon>Fungi</taxon>
        <taxon>Dikarya</taxon>
        <taxon>Ascomycota</taxon>
        <taxon>Saccharomycotina</taxon>
        <taxon>Pichiomycetes</taxon>
        <taxon>Pichiales</taxon>
        <taxon>Pichiaceae</taxon>
        <taxon>Kuraishia</taxon>
    </lineage>
</organism>